<keyword evidence="3" id="KW-0813">Transport</keyword>
<accession>A0A1S3KG80</accession>
<dbReference type="GeneID" id="106181408"/>
<dbReference type="GO" id="GO:0005743">
    <property type="term" value="C:mitochondrial inner membrane"/>
    <property type="evidence" value="ECO:0007669"/>
    <property type="project" value="UniProtKB-SubCell"/>
</dbReference>
<dbReference type="FunFam" id="3.40.1380.10:FF:000003">
    <property type="entry name" value="ATP synthase subunit gamma"/>
    <property type="match status" value="1"/>
</dbReference>
<keyword evidence="9" id="KW-0139">CF(1)</keyword>
<dbReference type="PIRSF" id="PIRSF039089">
    <property type="entry name" value="ATP_synthase_gamma"/>
    <property type="match status" value="1"/>
</dbReference>
<comment type="similarity">
    <text evidence="2">Belongs to the ATPase gamma chain family.</text>
</comment>
<dbReference type="PRINTS" id="PR00126">
    <property type="entry name" value="ATPASEGAMMA"/>
</dbReference>
<dbReference type="Gene3D" id="1.10.287.80">
    <property type="entry name" value="ATP synthase, gamma subunit, helix hairpin domain"/>
    <property type="match status" value="1"/>
</dbReference>
<evidence type="ECO:0000256" key="9">
    <source>
        <dbReference type="ARBA" id="ARBA00023196"/>
    </source>
</evidence>
<sequence>MLKQAVQVCSPVWVPNRNMATLKDISIRLKSVSNIQKITKSMKMVSAAKYARAERDLKPARPYGKAAQAFYDAAEVETSDKGSHLIVAVTSDRGLCGAVHSSIVRAIRATLNETPAGEETKLILIGDKARGMLHRQHGSKILMTFSDVGKKPPTFNDASEVANQIMNCGFDFERGSVYYNVYKSVVSYQTTTLPIHSMSAVTKAKNMGMYDSVDDELLRSYSEFQFASLIYYAMKEAATSEQSSRMTAMDGASKNAGEMIDKLTLTYNRTRQAVITRELIEIISGAAAV</sequence>
<dbReference type="GO" id="GO:0045259">
    <property type="term" value="C:proton-transporting ATP synthase complex"/>
    <property type="evidence" value="ECO:0007669"/>
    <property type="project" value="UniProtKB-KW"/>
</dbReference>
<comment type="subcellular location">
    <subcellularLocation>
        <location evidence="1">Mitochondrion inner membrane</location>
        <topology evidence="1">Peripheral membrane protein</topology>
    </subcellularLocation>
</comment>
<evidence type="ECO:0000256" key="5">
    <source>
        <dbReference type="ARBA" id="ARBA00022792"/>
    </source>
</evidence>
<evidence type="ECO:0000256" key="8">
    <source>
        <dbReference type="ARBA" id="ARBA00023136"/>
    </source>
</evidence>
<dbReference type="GO" id="GO:0046933">
    <property type="term" value="F:proton-transporting ATP synthase activity, rotational mechanism"/>
    <property type="evidence" value="ECO:0007669"/>
    <property type="project" value="InterPro"/>
</dbReference>
<dbReference type="STRING" id="7574.A0A1S3KG80"/>
<dbReference type="InterPro" id="IPR023632">
    <property type="entry name" value="ATP_synth_F1_gsu_CS"/>
</dbReference>
<dbReference type="Pfam" id="PF00231">
    <property type="entry name" value="ATP-synt"/>
    <property type="match status" value="1"/>
</dbReference>
<dbReference type="SUPFAM" id="SSF52943">
    <property type="entry name" value="ATP synthase (F1-ATPase), gamma subunit"/>
    <property type="match status" value="1"/>
</dbReference>
<evidence type="ECO:0000256" key="1">
    <source>
        <dbReference type="ARBA" id="ARBA00004637"/>
    </source>
</evidence>
<dbReference type="PANTHER" id="PTHR11693:SF22">
    <property type="entry name" value="ATP SYNTHASE SUBUNIT GAMMA, MITOCHONDRIAL"/>
    <property type="match status" value="1"/>
</dbReference>
<evidence type="ECO:0000256" key="3">
    <source>
        <dbReference type="ARBA" id="ARBA00022448"/>
    </source>
</evidence>
<evidence type="ECO:0000256" key="11">
    <source>
        <dbReference type="ARBA" id="ARBA00031066"/>
    </source>
</evidence>
<dbReference type="AlphaFoldDB" id="A0A1S3KG80"/>
<evidence type="ECO:0000313" key="12">
    <source>
        <dbReference type="Proteomes" id="UP000085678"/>
    </source>
</evidence>
<evidence type="ECO:0000313" key="13">
    <source>
        <dbReference type="RefSeq" id="XP_013421236.1"/>
    </source>
</evidence>
<evidence type="ECO:0000256" key="6">
    <source>
        <dbReference type="ARBA" id="ARBA00023065"/>
    </source>
</evidence>
<keyword evidence="5" id="KW-0999">Mitochondrion inner membrane</keyword>
<evidence type="ECO:0000256" key="10">
    <source>
        <dbReference type="ARBA" id="ARBA00023310"/>
    </source>
</evidence>
<dbReference type="Gene3D" id="3.40.1380.10">
    <property type="match status" value="1"/>
</dbReference>
<reference evidence="13" key="1">
    <citation type="submission" date="2025-08" db="UniProtKB">
        <authorList>
            <consortium name="RefSeq"/>
        </authorList>
    </citation>
    <scope>IDENTIFICATION</scope>
    <source>
        <tissue evidence="13">Gonads</tissue>
    </source>
</reference>
<dbReference type="OrthoDB" id="239812at2759"/>
<dbReference type="HAMAP" id="MF_00815">
    <property type="entry name" value="ATP_synth_gamma_bact"/>
    <property type="match status" value="1"/>
</dbReference>
<dbReference type="PROSITE" id="PS00153">
    <property type="entry name" value="ATPASE_GAMMA"/>
    <property type="match status" value="1"/>
</dbReference>
<dbReference type="CDD" id="cd12151">
    <property type="entry name" value="F1-ATPase_gamma"/>
    <property type="match status" value="1"/>
</dbReference>
<evidence type="ECO:0000256" key="7">
    <source>
        <dbReference type="ARBA" id="ARBA00023128"/>
    </source>
</evidence>
<dbReference type="RefSeq" id="XP_013421236.1">
    <property type="nucleotide sequence ID" value="XM_013565782.2"/>
</dbReference>
<dbReference type="InterPro" id="IPR000131">
    <property type="entry name" value="ATP_synth_F1_gsu"/>
</dbReference>
<evidence type="ECO:0000256" key="4">
    <source>
        <dbReference type="ARBA" id="ARBA00022781"/>
    </source>
</evidence>
<dbReference type="Proteomes" id="UP000085678">
    <property type="component" value="Unplaced"/>
</dbReference>
<dbReference type="InParanoid" id="A0A1S3KG80"/>
<dbReference type="FunCoup" id="A0A1S3KG80">
    <property type="interactions" value="1638"/>
</dbReference>
<name>A0A1S3KG80_LINAN</name>
<gene>
    <name evidence="13" type="primary">LOC106181408</name>
</gene>
<keyword evidence="7" id="KW-0496">Mitochondrion</keyword>
<dbReference type="PANTHER" id="PTHR11693">
    <property type="entry name" value="ATP SYNTHASE GAMMA CHAIN"/>
    <property type="match status" value="1"/>
</dbReference>
<keyword evidence="8" id="KW-0472">Membrane</keyword>
<dbReference type="InterPro" id="IPR035968">
    <property type="entry name" value="ATP_synth_F1_ATPase_gsu"/>
</dbReference>
<keyword evidence="12" id="KW-1185">Reference proteome</keyword>
<proteinExistence type="inferred from homology"/>
<keyword evidence="4" id="KW-0375">Hydrogen ion transport</keyword>
<dbReference type="NCBIfam" id="TIGR01146">
    <property type="entry name" value="ATPsyn_F1gamma"/>
    <property type="match status" value="1"/>
</dbReference>
<organism evidence="12 13">
    <name type="scientific">Lingula anatina</name>
    <name type="common">Brachiopod</name>
    <name type="synonym">Lingula unguis</name>
    <dbReference type="NCBI Taxonomy" id="7574"/>
    <lineage>
        <taxon>Eukaryota</taxon>
        <taxon>Metazoa</taxon>
        <taxon>Spiralia</taxon>
        <taxon>Lophotrochozoa</taxon>
        <taxon>Brachiopoda</taxon>
        <taxon>Linguliformea</taxon>
        <taxon>Lingulata</taxon>
        <taxon>Lingulida</taxon>
        <taxon>Linguloidea</taxon>
        <taxon>Lingulidae</taxon>
        <taxon>Lingula</taxon>
    </lineage>
</organism>
<keyword evidence="6" id="KW-0406">Ion transport</keyword>
<dbReference type="FunFam" id="1.10.287.80:FF:000007">
    <property type="entry name" value="ATP synthase gamma chain"/>
    <property type="match status" value="1"/>
</dbReference>
<dbReference type="KEGG" id="lak:106181408"/>
<keyword evidence="10" id="KW-0066">ATP synthesis</keyword>
<evidence type="ECO:0000256" key="2">
    <source>
        <dbReference type="ARBA" id="ARBA00007681"/>
    </source>
</evidence>
<protein>
    <recommendedName>
        <fullName evidence="11">F-ATPase gamma subunit</fullName>
    </recommendedName>
</protein>